<dbReference type="EMBL" id="PYGE01000015">
    <property type="protein sequence ID" value="PSL01193.1"/>
    <property type="molecule type" value="Genomic_DNA"/>
</dbReference>
<dbReference type="Proteomes" id="UP000243528">
    <property type="component" value="Unassembled WGS sequence"/>
</dbReference>
<dbReference type="InterPro" id="IPR009000">
    <property type="entry name" value="Transl_B-barrel_sf"/>
</dbReference>
<comment type="caution">
    <text evidence="8">The sequence shown here is derived from an EMBL/GenBank/DDBJ whole genome shotgun (WGS) entry which is preliminary data.</text>
</comment>
<keyword evidence="4 5" id="KW-0143">Chaperone</keyword>
<evidence type="ECO:0000256" key="2">
    <source>
        <dbReference type="ARBA" id="ARBA00022517"/>
    </source>
</evidence>
<name>A0A2P8DVD2_9ACTN</name>
<dbReference type="RefSeq" id="WP_106538754.1">
    <property type="nucleotide sequence ID" value="NZ_ML142900.1"/>
</dbReference>
<keyword evidence="2 5" id="KW-0690">Ribosome biogenesis</keyword>
<feature type="domain" description="Ribosome maturation factor RimM PRC barrel" evidence="7">
    <location>
        <begin position="99"/>
        <end position="166"/>
    </location>
</feature>
<keyword evidence="3 5" id="KW-0698">rRNA processing</keyword>
<dbReference type="GO" id="GO:0043022">
    <property type="term" value="F:ribosome binding"/>
    <property type="evidence" value="ECO:0007669"/>
    <property type="project" value="InterPro"/>
</dbReference>
<dbReference type="InterPro" id="IPR002676">
    <property type="entry name" value="RimM_N"/>
</dbReference>
<dbReference type="PANTHER" id="PTHR33692">
    <property type="entry name" value="RIBOSOME MATURATION FACTOR RIMM"/>
    <property type="match status" value="1"/>
</dbReference>
<dbReference type="InterPro" id="IPR056792">
    <property type="entry name" value="PRC_RimM"/>
</dbReference>
<evidence type="ECO:0000256" key="3">
    <source>
        <dbReference type="ARBA" id="ARBA00022552"/>
    </source>
</evidence>
<dbReference type="HAMAP" id="MF_00014">
    <property type="entry name" value="Ribosome_mat_RimM"/>
    <property type="match status" value="1"/>
</dbReference>
<organism evidence="8 9">
    <name type="scientific">Haloactinopolyspora alba</name>
    <dbReference type="NCBI Taxonomy" id="648780"/>
    <lineage>
        <taxon>Bacteria</taxon>
        <taxon>Bacillati</taxon>
        <taxon>Actinomycetota</taxon>
        <taxon>Actinomycetes</taxon>
        <taxon>Jiangellales</taxon>
        <taxon>Jiangellaceae</taxon>
        <taxon>Haloactinopolyspora</taxon>
    </lineage>
</organism>
<dbReference type="GO" id="GO:0006364">
    <property type="term" value="P:rRNA processing"/>
    <property type="evidence" value="ECO:0007669"/>
    <property type="project" value="UniProtKB-UniRule"/>
</dbReference>
<dbReference type="SUPFAM" id="SSF50346">
    <property type="entry name" value="PRC-barrel domain"/>
    <property type="match status" value="1"/>
</dbReference>
<dbReference type="Gene3D" id="2.30.30.240">
    <property type="entry name" value="PRC-barrel domain"/>
    <property type="match status" value="1"/>
</dbReference>
<evidence type="ECO:0000313" key="9">
    <source>
        <dbReference type="Proteomes" id="UP000243528"/>
    </source>
</evidence>
<evidence type="ECO:0000256" key="4">
    <source>
        <dbReference type="ARBA" id="ARBA00023186"/>
    </source>
</evidence>
<sequence>MIVTVGRIGRAHGVRGEVAVEVRTDDPDERFAEGAVLTTEPPGAGPLTVRHARWHGGRLLVRFDATSGRDAAEALRGTMLQAEIADDARPDDPDEFYDHQLVGLWVVTTDGAEVGTVGEVVHTPAQELLAVRREAGGEVLVPFVAEIVPEVDLSAGRVVVDPPAGLLDDAAAGE</sequence>
<dbReference type="Pfam" id="PF24986">
    <property type="entry name" value="PRC_RimM"/>
    <property type="match status" value="1"/>
</dbReference>
<evidence type="ECO:0000256" key="5">
    <source>
        <dbReference type="HAMAP-Rule" id="MF_00014"/>
    </source>
</evidence>
<dbReference type="GO" id="GO:0005737">
    <property type="term" value="C:cytoplasm"/>
    <property type="evidence" value="ECO:0007669"/>
    <property type="project" value="UniProtKB-SubCell"/>
</dbReference>
<dbReference type="GO" id="GO:0042274">
    <property type="term" value="P:ribosomal small subunit biogenesis"/>
    <property type="evidence" value="ECO:0007669"/>
    <property type="project" value="UniProtKB-UniRule"/>
</dbReference>
<comment type="subunit">
    <text evidence="5">Binds ribosomal protein uS19.</text>
</comment>
<keyword evidence="9" id="KW-1185">Reference proteome</keyword>
<dbReference type="InterPro" id="IPR011033">
    <property type="entry name" value="PRC_barrel-like_sf"/>
</dbReference>
<dbReference type="InterPro" id="IPR036976">
    <property type="entry name" value="RimM_N_sf"/>
</dbReference>
<keyword evidence="1 5" id="KW-0963">Cytoplasm</keyword>
<evidence type="ECO:0000313" key="8">
    <source>
        <dbReference type="EMBL" id="PSL01193.1"/>
    </source>
</evidence>
<accession>A0A2P8DVD2</accession>
<evidence type="ECO:0000259" key="6">
    <source>
        <dbReference type="Pfam" id="PF01782"/>
    </source>
</evidence>
<dbReference type="PANTHER" id="PTHR33692:SF1">
    <property type="entry name" value="RIBOSOME MATURATION FACTOR RIMM"/>
    <property type="match status" value="1"/>
</dbReference>
<dbReference type="SUPFAM" id="SSF50447">
    <property type="entry name" value="Translation proteins"/>
    <property type="match status" value="1"/>
</dbReference>
<comment type="similarity">
    <text evidence="5">Belongs to the RimM family.</text>
</comment>
<comment type="function">
    <text evidence="5">An accessory protein needed during the final step in the assembly of 30S ribosomal subunit, possibly for assembly of the head region. Essential for efficient processing of 16S rRNA. May be needed both before and after RbfA during the maturation of 16S rRNA. It has affinity for free ribosomal 30S subunits but not for 70S ribosomes.</text>
</comment>
<gene>
    <name evidence="5" type="primary">rimM</name>
    <name evidence="8" type="ORF">CLV30_115129</name>
</gene>
<proteinExistence type="inferred from homology"/>
<dbReference type="InterPro" id="IPR011961">
    <property type="entry name" value="RimM"/>
</dbReference>
<dbReference type="Pfam" id="PF01782">
    <property type="entry name" value="RimM"/>
    <property type="match status" value="1"/>
</dbReference>
<comment type="subcellular location">
    <subcellularLocation>
        <location evidence="5">Cytoplasm</location>
    </subcellularLocation>
</comment>
<dbReference type="OrthoDB" id="5381335at2"/>
<protein>
    <recommendedName>
        <fullName evidence="5">Ribosome maturation factor RimM</fullName>
    </recommendedName>
</protein>
<dbReference type="GO" id="GO:0005840">
    <property type="term" value="C:ribosome"/>
    <property type="evidence" value="ECO:0007669"/>
    <property type="project" value="InterPro"/>
</dbReference>
<reference evidence="8 9" key="1">
    <citation type="submission" date="2018-03" db="EMBL/GenBank/DDBJ databases">
        <title>Genomic Encyclopedia of Archaeal and Bacterial Type Strains, Phase II (KMG-II): from individual species to whole genera.</title>
        <authorList>
            <person name="Goeker M."/>
        </authorList>
    </citation>
    <scope>NUCLEOTIDE SEQUENCE [LARGE SCALE GENOMIC DNA]</scope>
    <source>
        <strain evidence="8 9">DSM 45211</strain>
    </source>
</reference>
<comment type="domain">
    <text evidence="5">The PRC barrel domain binds ribosomal protein uS19.</text>
</comment>
<dbReference type="Gene3D" id="2.40.30.60">
    <property type="entry name" value="RimM"/>
    <property type="match status" value="1"/>
</dbReference>
<dbReference type="AlphaFoldDB" id="A0A2P8DVD2"/>
<evidence type="ECO:0000259" key="7">
    <source>
        <dbReference type="Pfam" id="PF24986"/>
    </source>
</evidence>
<dbReference type="NCBIfam" id="TIGR02273">
    <property type="entry name" value="16S_RimM"/>
    <property type="match status" value="1"/>
</dbReference>
<feature type="domain" description="RimM N-terminal" evidence="6">
    <location>
        <begin position="4"/>
        <end position="84"/>
    </location>
</feature>
<evidence type="ECO:0000256" key="1">
    <source>
        <dbReference type="ARBA" id="ARBA00022490"/>
    </source>
</evidence>